<protein>
    <recommendedName>
        <fullName evidence="3">Tyrosine-protein kinase ephrin type A/B receptor-like domain-containing protein</fullName>
    </recommendedName>
</protein>
<dbReference type="InterPro" id="IPR012340">
    <property type="entry name" value="NA-bd_OB-fold"/>
</dbReference>
<evidence type="ECO:0000313" key="5">
    <source>
        <dbReference type="Proteomes" id="UP001642484"/>
    </source>
</evidence>
<keyword evidence="2" id="KW-1133">Transmembrane helix</keyword>
<feature type="transmembrane region" description="Helical" evidence="2">
    <location>
        <begin position="1185"/>
        <end position="1211"/>
    </location>
</feature>
<dbReference type="Gene3D" id="2.10.50.10">
    <property type="entry name" value="Tumor Necrosis Factor Receptor, subunit A, domain 2"/>
    <property type="match status" value="2"/>
</dbReference>
<evidence type="ECO:0000313" key="4">
    <source>
        <dbReference type="EMBL" id="CAK9010020.1"/>
    </source>
</evidence>
<dbReference type="SUPFAM" id="SSF57184">
    <property type="entry name" value="Growth factor receptor domain"/>
    <property type="match status" value="1"/>
</dbReference>
<feature type="transmembrane region" description="Helical" evidence="2">
    <location>
        <begin position="1053"/>
        <end position="1076"/>
    </location>
</feature>
<dbReference type="Pfam" id="PF12974">
    <property type="entry name" value="Phosphonate-bd"/>
    <property type="match status" value="1"/>
</dbReference>
<dbReference type="PROSITE" id="PS50194">
    <property type="entry name" value="FILAMIN_REPEAT"/>
    <property type="match status" value="1"/>
</dbReference>
<feature type="transmembrane region" description="Helical" evidence="2">
    <location>
        <begin position="992"/>
        <end position="1015"/>
    </location>
</feature>
<feature type="transmembrane region" description="Helical" evidence="2">
    <location>
        <begin position="962"/>
        <end position="980"/>
    </location>
</feature>
<feature type="transmembrane region" description="Helical" evidence="2">
    <location>
        <begin position="865"/>
        <end position="884"/>
    </location>
</feature>
<gene>
    <name evidence="4" type="ORF">CCMP2556_LOCUS9914</name>
</gene>
<name>A0ABP0J6J8_9DINO</name>
<organism evidence="4 5">
    <name type="scientific">Durusdinium trenchii</name>
    <dbReference type="NCBI Taxonomy" id="1381693"/>
    <lineage>
        <taxon>Eukaryota</taxon>
        <taxon>Sar</taxon>
        <taxon>Alveolata</taxon>
        <taxon>Dinophyceae</taxon>
        <taxon>Suessiales</taxon>
        <taxon>Symbiodiniaceae</taxon>
        <taxon>Durusdinium</taxon>
    </lineage>
</organism>
<dbReference type="SUPFAM" id="SSF53850">
    <property type="entry name" value="Periplasmic binding protein-like II"/>
    <property type="match status" value="1"/>
</dbReference>
<dbReference type="InterPro" id="IPR009030">
    <property type="entry name" value="Growth_fac_rcpt_cys_sf"/>
</dbReference>
<keyword evidence="2" id="KW-0812">Transmembrane</keyword>
<dbReference type="Gene3D" id="3.40.190.10">
    <property type="entry name" value="Periplasmic binding protein-like II"/>
    <property type="match status" value="2"/>
</dbReference>
<keyword evidence="2" id="KW-0472">Membrane</keyword>
<evidence type="ECO:0000259" key="3">
    <source>
        <dbReference type="Pfam" id="PF07699"/>
    </source>
</evidence>
<comment type="caution">
    <text evidence="4">The sequence shown here is derived from an EMBL/GenBank/DDBJ whole genome shotgun (WGS) entry which is preliminary data.</text>
</comment>
<feature type="transmembrane region" description="Helical" evidence="2">
    <location>
        <begin position="896"/>
        <end position="915"/>
    </location>
</feature>
<dbReference type="PANTHER" id="PTHR46967:SF2">
    <property type="entry name" value="SUSHI, VON WILLEBRAND FACTOR TYPE A, EGF AND PENTRAXIN DOMAIN-CONTAINING PROTEIN 1-LIKE"/>
    <property type="match status" value="1"/>
</dbReference>
<feature type="repeat" description="Filamin" evidence="1">
    <location>
        <begin position="512"/>
        <end position="616"/>
    </location>
</feature>
<feature type="domain" description="Tyrosine-protein kinase ephrin type A/B receptor-like" evidence="3">
    <location>
        <begin position="718"/>
        <end position="760"/>
    </location>
</feature>
<feature type="transmembrane region" description="Helical" evidence="2">
    <location>
        <begin position="1097"/>
        <end position="1118"/>
    </location>
</feature>
<dbReference type="Gene3D" id="2.40.50.140">
    <property type="entry name" value="Nucleic acid-binding proteins"/>
    <property type="match status" value="1"/>
</dbReference>
<feature type="transmembrane region" description="Helical" evidence="2">
    <location>
        <begin position="1156"/>
        <end position="1173"/>
    </location>
</feature>
<dbReference type="PANTHER" id="PTHR46967">
    <property type="entry name" value="INSULIN-LIKE GROWTH FACTOR BINDING PROTEIN,N-TERMINAL"/>
    <property type="match status" value="1"/>
</dbReference>
<evidence type="ECO:0000256" key="2">
    <source>
        <dbReference type="SAM" id="Phobius"/>
    </source>
</evidence>
<dbReference type="InterPro" id="IPR017868">
    <property type="entry name" value="Filamin/ABP280_repeat-like"/>
</dbReference>
<dbReference type="InterPro" id="IPR011641">
    <property type="entry name" value="Tyr-kin_ephrin_A/B_rcpt-like"/>
</dbReference>
<accession>A0ABP0J6J8</accession>
<reference evidence="4 5" key="1">
    <citation type="submission" date="2024-02" db="EMBL/GenBank/DDBJ databases">
        <authorList>
            <person name="Chen Y."/>
            <person name="Shah S."/>
            <person name="Dougan E. K."/>
            <person name="Thang M."/>
            <person name="Chan C."/>
        </authorList>
    </citation>
    <scope>NUCLEOTIDE SEQUENCE [LARGE SCALE GENOMIC DNA]</scope>
</reference>
<evidence type="ECO:0000256" key="1">
    <source>
        <dbReference type="PROSITE-ProRule" id="PRU00087"/>
    </source>
</evidence>
<feature type="domain" description="Tyrosine-protein kinase ephrin type A/B receptor-like" evidence="3">
    <location>
        <begin position="644"/>
        <end position="685"/>
    </location>
</feature>
<dbReference type="Pfam" id="PF07699">
    <property type="entry name" value="Ephrin_rec_like"/>
    <property type="match status" value="2"/>
</dbReference>
<dbReference type="Proteomes" id="UP001642484">
    <property type="component" value="Unassembled WGS sequence"/>
</dbReference>
<sequence>MDTYPGRDSFGLWAGTYRRRLVDQEAVWMSVVNAELDRQQEAQEKVFCTGMVTAKKDFGVIVAFRSPNVTGIIQGLVYKTEMKGQPDVMDKVEVRLAGVENRRIKLSMIEDDPLTGAAARFINFRGLEKKTILKAKVQGFADFGAFVEVTPPEGNPATALLPTREIKVHWPQTVYTLENYEPHCNAVRGLEFEALPLNFDENFALVGAGNVDFIYSNPAAYMCMAVEFEVQTVASLVNFRKGYALSKFAGVIFARANSTFQTVEDLRRARVEAVSISGLGAMQLQQAELLAQGLDIMTDVPRLTFAFNQNKIVQDVQSGVADVGFVRTDLIDRLVERNQTSWAHFRVIGEIPNADTFPFSRSTAFTPEWPIGALSHVPDAIREMVGSALMSLDRASADPLLSEPAIQGNFASWTTPSNYLGLLDVLQKVRYFDPVQRRCLRSSDEYDAIFCPEGYVKRSAEQVFCSDCPDTYSCLCSPCAKLRDPEFVLKVELLSTSWKGNVDLEQVANSTVLANSCERMTVCGHVFSGQKLRWVLLDQIGATQRRAINAPLLDSVNFRMTIDGPTRNTTVQNVTVSDLDTQMFYLDFEAQDNGAQVIQVDINGLPAIMSPVVLKVEPAPLRDLLCPPGYAANEEGLCMICPAGTASLGGLAPCRPCDPGTKQPLEGQANCESCPVGEYQAESAAAACIPCEPGSSSRGKTGSRACSPCEPGQEAPESGMERCTACRRGYYSEQEGAAHCLQCQGGKGTSEQGTTDPSLCICLEGERLLRDSNMSEHCVSCGIGLSCTAGNGDPEQLAGFWVDVVDAERKVLSVFRCRNVLECPAGPLGGCASGREGRACNNCESWYQPSNDGTCDPCEGVDALPVLWVILGVLLLSFLTWAFAQTSLARQRLGQVTVFLTAGQVIVLMQLMAALKSLEFQWAGPAVPVLQALSLLAFDLDFMNLGCVVANDGPTLSFFSQLMAYPVFSVCMLLVWWCMTKCQRGIFKGSELLNINGLVLMTLYVTLTIVSLLPWQCVRNPNGTLTMQTQPGVVCFDSDEHTGLLALSALGMIMYPIPMLAVSIQATVMYPSYVASGQGLVVVNRYRFIFERFRASRYFFGVLYLVRNTLLSLIPVVLANFPSVQVAMLACVMLMGVIIQMRAWPWRTQVANLTDMVFSSGVVLFLVIAGPILDFETEADEKSYAMFLSWSFCLLLLTFCLAFFIVAVIYLQRRFNPVKPYKVFLTHQKGAAGSLARFIKSILNKHSSDGVFLDSDELQDLDSLFECVRSQVGYLVPLVTPAMMTRPWCVGELATAFLNNVPILPISCSGASPISPGRVPAILNSWSTDEFQPLLAAGIDERGIEATFEHLATLKAIPYDRSSELEHQESSILRIISHCEMKRRPFVDYSSKSTRARVLILSHTEREAISTSMILQMQLQQQLQENVLVPRSTGQMHQALNKAETLIILLHTGILYDPTFAGMVLAAYAQETEDHSDLATSSTGLAMVKSLSNASDSYAWQKMVIVSADPNFTFPSSEFYTSLAAQGLSTDDMGPECGPKLCEAYRSIFKKISLPFSPCASESLISHQVKEIGKRLSSLLEGNVTRTNTVNGRRISTHSNELQASSSQPLATAAAA</sequence>
<keyword evidence="5" id="KW-1185">Reference proteome</keyword>
<feature type="transmembrane region" description="Helical" evidence="2">
    <location>
        <begin position="1124"/>
        <end position="1144"/>
    </location>
</feature>
<dbReference type="SMART" id="SM01411">
    <property type="entry name" value="Ephrin_rec_like"/>
    <property type="match status" value="3"/>
</dbReference>
<dbReference type="EMBL" id="CAXAMN010004558">
    <property type="protein sequence ID" value="CAK9010020.1"/>
    <property type="molecule type" value="Genomic_DNA"/>
</dbReference>
<proteinExistence type="predicted"/>